<evidence type="ECO:0000313" key="2">
    <source>
        <dbReference type="Proteomes" id="UP000201248"/>
    </source>
</evidence>
<name>A0A142K8E8_9CAUD</name>
<dbReference type="EMBL" id="KU963245">
    <property type="protein sequence ID" value="AMS02381.1"/>
    <property type="molecule type" value="Genomic_DNA"/>
</dbReference>
<dbReference type="RefSeq" id="YP_009301039.1">
    <property type="nucleotide sequence ID" value="NC_031229.1"/>
</dbReference>
<dbReference type="KEGG" id="vg:29124691"/>
<dbReference type="Proteomes" id="UP000201248">
    <property type="component" value="Segment"/>
</dbReference>
<protein>
    <submittedName>
        <fullName evidence="1">Uncharacterized protein</fullName>
    </submittedName>
</protein>
<accession>A0A142K8E8</accession>
<evidence type="ECO:0000313" key="1">
    <source>
        <dbReference type="EMBL" id="AMS02381.1"/>
    </source>
</evidence>
<dbReference type="GeneID" id="29124691"/>
<sequence>MSTKVVLSVQGEWQVVNHTAPMHVLEVGDYTAKIIENPQGGWDCDVILSVSPGISRGIGSIYRFAADPGGGSDGAARWVYGVIARHSGFKVEQITTVRG</sequence>
<organism evidence="1 2">
    <name type="scientific">Gordonia phage Hotorobo</name>
    <dbReference type="NCBI Taxonomy" id="1821554"/>
    <lineage>
        <taxon>Viruses</taxon>
        <taxon>Duplodnaviria</taxon>
        <taxon>Heunggongvirae</taxon>
        <taxon>Uroviricota</taxon>
        <taxon>Caudoviricetes</taxon>
        <taxon>Montyvirus</taxon>
        <taxon>Montyvirus monty</taxon>
    </lineage>
</organism>
<reference evidence="2" key="1">
    <citation type="submission" date="2016-06" db="EMBL/GenBank/DDBJ databases">
        <authorList>
            <person name="Kjaerup R.B."/>
            <person name="Dalgaard T.S."/>
            <person name="Juul-Madsen H.R."/>
        </authorList>
    </citation>
    <scope>NUCLEOTIDE SEQUENCE [LARGE SCALE GENOMIC DNA]</scope>
</reference>
<gene>
    <name evidence="1" type="primary">89</name>
    <name evidence="1" type="ORF">SEA_HOTOROBO_89</name>
</gene>
<proteinExistence type="predicted"/>